<dbReference type="GO" id="GO:0017168">
    <property type="term" value="F:5-oxoprolinase (ATP-hydrolyzing) activity"/>
    <property type="evidence" value="ECO:0007669"/>
    <property type="project" value="UniProtKB-EC"/>
</dbReference>
<dbReference type="Gene3D" id="3.30.1360.40">
    <property type="match status" value="1"/>
</dbReference>
<keyword evidence="1" id="KW-0547">Nucleotide-binding</keyword>
<reference evidence="5 6" key="1">
    <citation type="submission" date="2019-09" db="EMBL/GenBank/DDBJ databases">
        <title>Complete Genome Sequence of Lactobacillus nenjiangensis SH-Y15, isolated from sauerkraut.</title>
        <authorList>
            <person name="Yang H."/>
        </authorList>
    </citation>
    <scope>NUCLEOTIDE SEQUENCE [LARGE SCALE GENOMIC DNA]</scope>
    <source>
        <strain evidence="5 6">SH-Y15</strain>
    </source>
</reference>
<dbReference type="InterPro" id="IPR029000">
    <property type="entry name" value="Cyclophilin-like_dom_sf"/>
</dbReference>
<dbReference type="NCBIfam" id="TIGR00370">
    <property type="entry name" value="5-oxoprolinase subunit PxpB"/>
    <property type="match status" value="1"/>
</dbReference>
<dbReference type="Gene3D" id="2.40.100.10">
    <property type="entry name" value="Cyclophilin-like"/>
    <property type="match status" value="1"/>
</dbReference>
<dbReference type="EC" id="3.5.2.9" evidence="5"/>
<proteinExistence type="predicted"/>
<organism evidence="5 6">
    <name type="scientific">Paucilactobacillus nenjiangensis</name>
    <dbReference type="NCBI Taxonomy" id="1296540"/>
    <lineage>
        <taxon>Bacteria</taxon>
        <taxon>Bacillati</taxon>
        <taxon>Bacillota</taxon>
        <taxon>Bacilli</taxon>
        <taxon>Lactobacillales</taxon>
        <taxon>Lactobacillaceae</taxon>
        <taxon>Paucilactobacillus</taxon>
    </lineage>
</organism>
<dbReference type="AlphaFoldDB" id="A0A5P1X4N2"/>
<evidence type="ECO:0000256" key="3">
    <source>
        <dbReference type="ARBA" id="ARBA00022840"/>
    </source>
</evidence>
<dbReference type="GO" id="GO:0005524">
    <property type="term" value="F:ATP binding"/>
    <property type="evidence" value="ECO:0007669"/>
    <property type="project" value="UniProtKB-KW"/>
</dbReference>
<dbReference type="SUPFAM" id="SSF50891">
    <property type="entry name" value="Cyclophilin-like"/>
    <property type="match status" value="1"/>
</dbReference>
<name>A0A5P1X4N2_9LACO</name>
<dbReference type="EMBL" id="CP043939">
    <property type="protein sequence ID" value="QER68355.1"/>
    <property type="molecule type" value="Genomic_DNA"/>
</dbReference>
<keyword evidence="2 5" id="KW-0378">Hydrolase</keyword>
<dbReference type="OrthoDB" id="9778567at2"/>
<dbReference type="InterPro" id="IPR010016">
    <property type="entry name" value="PxpB"/>
</dbReference>
<keyword evidence="3" id="KW-0067">ATP-binding</keyword>
<dbReference type="Pfam" id="PF02682">
    <property type="entry name" value="CT_C_D"/>
    <property type="match status" value="1"/>
</dbReference>
<evidence type="ECO:0000313" key="6">
    <source>
        <dbReference type="Proteomes" id="UP000325295"/>
    </source>
</evidence>
<feature type="domain" description="Carboxyltransferase" evidence="4">
    <location>
        <begin position="16"/>
        <end position="217"/>
    </location>
</feature>
<evidence type="ECO:0000256" key="2">
    <source>
        <dbReference type="ARBA" id="ARBA00022801"/>
    </source>
</evidence>
<accession>A0A5P1X4N2</accession>
<dbReference type="InterPro" id="IPR003833">
    <property type="entry name" value="CT_C_D"/>
</dbReference>
<gene>
    <name evidence="5" type="primary">pxpB</name>
    <name evidence="5" type="ORF">F0161_04475</name>
</gene>
<evidence type="ECO:0000256" key="1">
    <source>
        <dbReference type="ARBA" id="ARBA00022741"/>
    </source>
</evidence>
<protein>
    <submittedName>
        <fullName evidence="5">5-oxoprolinase subunit PxpB</fullName>
        <ecNumber evidence="5">3.5.2.9</ecNumber>
    </submittedName>
</protein>
<dbReference type="PANTHER" id="PTHR34698:SF2">
    <property type="entry name" value="5-OXOPROLINASE SUBUNIT B"/>
    <property type="match status" value="1"/>
</dbReference>
<keyword evidence="6" id="KW-1185">Reference proteome</keyword>
<evidence type="ECO:0000259" key="4">
    <source>
        <dbReference type="SMART" id="SM00796"/>
    </source>
</evidence>
<dbReference type="Proteomes" id="UP000325295">
    <property type="component" value="Chromosome"/>
</dbReference>
<evidence type="ECO:0000313" key="5">
    <source>
        <dbReference type="EMBL" id="QER68355.1"/>
    </source>
</evidence>
<sequence length="253" mass="28417">MNVNHINRRNVKVMKPSIIPVGDTAVDVVFENKIDPIINSQIRNLQSKLEQEAITGITGFLASFRTLTVFYNPMQISWPELKSILTKESQHLDSALHTEKTIVHLPVLYGGEFGPDMVNIEKQSKLSSSEIINLHSQPQYLIYMLGFLPGFAYLGGLDERLATPRLANPRLKINPGSVGIAGTQTGMYPIESPGGWQIIGRTPLQLFQPSADDPFYYSAGDYIKFDAITVSEYQAIQHDVEQHQYQIEVEKEK</sequence>
<dbReference type="KEGG" id="lnn:F0161_04475"/>
<dbReference type="PANTHER" id="PTHR34698">
    <property type="entry name" value="5-OXOPROLINASE SUBUNIT B"/>
    <property type="match status" value="1"/>
</dbReference>
<dbReference type="SMART" id="SM00796">
    <property type="entry name" value="AHS1"/>
    <property type="match status" value="1"/>
</dbReference>
<dbReference type="SUPFAM" id="SSF160467">
    <property type="entry name" value="PH0987 N-terminal domain-like"/>
    <property type="match status" value="1"/>
</dbReference>